<proteinExistence type="predicted"/>
<feature type="domain" description="SURP motif" evidence="2">
    <location>
        <begin position="22"/>
        <end position="66"/>
    </location>
</feature>
<dbReference type="Gene3D" id="1.10.10.790">
    <property type="entry name" value="Surp module"/>
    <property type="match status" value="1"/>
</dbReference>
<feature type="compositionally biased region" description="Basic and acidic residues" evidence="1">
    <location>
        <begin position="151"/>
        <end position="161"/>
    </location>
</feature>
<dbReference type="OrthoDB" id="4822at2759"/>
<dbReference type="Proteomes" id="UP000316726">
    <property type="component" value="Chromosome 10"/>
</dbReference>
<feature type="region of interest" description="Disordered" evidence="1">
    <location>
        <begin position="132"/>
        <end position="178"/>
    </location>
</feature>
<dbReference type="SUPFAM" id="SSF109905">
    <property type="entry name" value="Surp module (SWAP domain)"/>
    <property type="match status" value="1"/>
</dbReference>
<dbReference type="GO" id="GO:0003723">
    <property type="term" value="F:RNA binding"/>
    <property type="evidence" value="ECO:0007669"/>
    <property type="project" value="InterPro"/>
</dbReference>
<dbReference type="PROSITE" id="PS50128">
    <property type="entry name" value="SURP"/>
    <property type="match status" value="1"/>
</dbReference>
<protein>
    <recommendedName>
        <fullName evidence="2">SURP motif domain-containing protein</fullName>
    </recommendedName>
</protein>
<dbReference type="GO" id="GO:0006874">
    <property type="term" value="P:intracellular calcium ion homeostasis"/>
    <property type="evidence" value="ECO:0007669"/>
    <property type="project" value="TreeGrafter"/>
</dbReference>
<dbReference type="AlphaFoldDB" id="A0A5B8MT57"/>
<evidence type="ECO:0000313" key="4">
    <source>
        <dbReference type="Proteomes" id="UP000316726"/>
    </source>
</evidence>
<evidence type="ECO:0000259" key="2">
    <source>
        <dbReference type="PROSITE" id="PS50128"/>
    </source>
</evidence>
<evidence type="ECO:0000313" key="3">
    <source>
        <dbReference type="EMBL" id="QDZ23561.1"/>
    </source>
</evidence>
<reference evidence="3 4" key="1">
    <citation type="submission" date="2018-07" db="EMBL/GenBank/DDBJ databases">
        <title>The complete nuclear genome of the prasinophyte Chloropicon primus (CCMP1205).</title>
        <authorList>
            <person name="Pombert J.-F."/>
            <person name="Otis C."/>
            <person name="Turmel M."/>
            <person name="Lemieux C."/>
        </authorList>
    </citation>
    <scope>NUCLEOTIDE SEQUENCE [LARGE SCALE GENOMIC DNA]</scope>
    <source>
        <strain evidence="3 4">CCMP1205</strain>
    </source>
</reference>
<name>A0A5B8MT57_9CHLO</name>
<dbReference type="EMBL" id="CP031043">
    <property type="protein sequence ID" value="QDZ23561.1"/>
    <property type="molecule type" value="Genomic_DNA"/>
</dbReference>
<dbReference type="PANTHER" id="PTHR12323:SF0">
    <property type="entry name" value="CALCIUM HOMEOSTASIS ENDOPLASMIC RETICULUM PROTEIN"/>
    <property type="match status" value="1"/>
</dbReference>
<dbReference type="GO" id="GO:0048471">
    <property type="term" value="C:perinuclear region of cytoplasm"/>
    <property type="evidence" value="ECO:0007669"/>
    <property type="project" value="TreeGrafter"/>
</dbReference>
<gene>
    <name evidence="3" type="ORF">A3770_10p60790</name>
</gene>
<dbReference type="InterPro" id="IPR035967">
    <property type="entry name" value="SWAP/Surp_sf"/>
</dbReference>
<dbReference type="PANTHER" id="PTHR12323">
    <property type="entry name" value="SR-RELATED CTD ASSOCIATED FACTOR 6"/>
    <property type="match status" value="1"/>
</dbReference>
<organism evidence="3 4">
    <name type="scientific">Chloropicon primus</name>
    <dbReference type="NCBI Taxonomy" id="1764295"/>
    <lineage>
        <taxon>Eukaryota</taxon>
        <taxon>Viridiplantae</taxon>
        <taxon>Chlorophyta</taxon>
        <taxon>Chloropicophyceae</taxon>
        <taxon>Chloropicales</taxon>
        <taxon>Chloropicaceae</taxon>
        <taxon>Chloropicon</taxon>
    </lineage>
</organism>
<accession>A0A5B8MT57</accession>
<sequence length="240" mass="25831">MVMEGSSGAGAGVLLDPEVKKNAETLARYVAKNGETFEVMARSKNVGNDKFSFLHGGAGQEYYEALKRQASNASATTARMMTATTTSAGPGGAGGVAQLLAKLETAKASELLLGAMKQVPLSEKMSFAREAALGEGSHRPTAVGQAPPAPEPRREDPDPVRPPRPSPKRSVAPGKVDKEAVVKVVKHYLREPWKTNKLSKESYKAICKKVVEAFAERPLTDETRKEIKRSVEAYVNKHSK</sequence>
<dbReference type="Pfam" id="PF01805">
    <property type="entry name" value="Surp"/>
    <property type="match status" value="1"/>
</dbReference>
<dbReference type="SMART" id="SM00648">
    <property type="entry name" value="SWAP"/>
    <property type="match status" value="1"/>
</dbReference>
<dbReference type="GO" id="GO:0006396">
    <property type="term" value="P:RNA processing"/>
    <property type="evidence" value="ECO:0007669"/>
    <property type="project" value="InterPro"/>
</dbReference>
<dbReference type="InterPro" id="IPR000061">
    <property type="entry name" value="Surp"/>
</dbReference>
<evidence type="ECO:0000256" key="1">
    <source>
        <dbReference type="SAM" id="MobiDB-lite"/>
    </source>
</evidence>
<keyword evidence="4" id="KW-1185">Reference proteome</keyword>